<evidence type="ECO:0000313" key="4">
    <source>
        <dbReference type="Proteomes" id="UP000255317"/>
    </source>
</evidence>
<dbReference type="AlphaFoldDB" id="A0A370QFM9"/>
<reference evidence="3 4" key="1">
    <citation type="submission" date="2018-07" db="EMBL/GenBank/DDBJ databases">
        <title>Genomic Encyclopedia of Type Strains, Phase IV (KMG-IV): sequencing the most valuable type-strain genomes for metagenomic binning, comparative biology and taxonomic classification.</title>
        <authorList>
            <person name="Goeker M."/>
        </authorList>
    </citation>
    <scope>NUCLEOTIDE SEQUENCE [LARGE SCALE GENOMIC DNA]</scope>
    <source>
        <strain evidence="3 4">DSM 101478</strain>
    </source>
</reference>
<dbReference type="Proteomes" id="UP000255317">
    <property type="component" value="Unassembled WGS sequence"/>
</dbReference>
<proteinExistence type="predicted"/>
<dbReference type="OrthoDB" id="1134224at2"/>
<evidence type="ECO:0000313" key="3">
    <source>
        <dbReference type="EMBL" id="RDK87176.1"/>
    </source>
</evidence>
<keyword evidence="4" id="KW-1185">Reference proteome</keyword>
<dbReference type="GO" id="GO:0016209">
    <property type="term" value="F:antioxidant activity"/>
    <property type="evidence" value="ECO:0007669"/>
    <property type="project" value="InterPro"/>
</dbReference>
<dbReference type="SUPFAM" id="SSF52833">
    <property type="entry name" value="Thioredoxin-like"/>
    <property type="match status" value="1"/>
</dbReference>
<feature type="chain" id="PRO_5016818627" evidence="1">
    <location>
        <begin position="20"/>
        <end position="239"/>
    </location>
</feature>
<evidence type="ECO:0000259" key="2">
    <source>
        <dbReference type="PROSITE" id="PS51352"/>
    </source>
</evidence>
<sequence>MYKKLLLLALVLVSLTAVSQEEEVAEVKPMFSQEITKNIKRYVKNSKLAYHDKDYVRADFLYDSLVQNVILKSYLDNFKVRKRSGKEIELNDFKKPMILLSTASWCTPGSGTIPALNDIAHSYGDNIDFVVLYWDTKENARKASRDFKKNIHVVYVDELENKGAAVVKEMKHSLGLPTCFLLDENKKIIDIKRTVIHPYNTDYEVSYEDNYDSFFASVQKLRPTVTIQTSLEVIGTEKN</sequence>
<protein>
    <submittedName>
        <fullName evidence="3">AhpC/TSA family protein</fullName>
    </submittedName>
</protein>
<feature type="domain" description="Thioredoxin" evidence="2">
    <location>
        <begin position="69"/>
        <end position="223"/>
    </location>
</feature>
<organism evidence="3 4">
    <name type="scientific">Marinirhabdus gelatinilytica</name>
    <dbReference type="NCBI Taxonomy" id="1703343"/>
    <lineage>
        <taxon>Bacteria</taxon>
        <taxon>Pseudomonadati</taxon>
        <taxon>Bacteroidota</taxon>
        <taxon>Flavobacteriia</taxon>
        <taxon>Flavobacteriales</taxon>
        <taxon>Flavobacteriaceae</taxon>
    </lineage>
</organism>
<comment type="caution">
    <text evidence="3">The sequence shown here is derived from an EMBL/GenBank/DDBJ whole genome shotgun (WGS) entry which is preliminary data.</text>
</comment>
<dbReference type="Gene3D" id="3.40.30.10">
    <property type="entry name" value="Glutaredoxin"/>
    <property type="match status" value="1"/>
</dbReference>
<name>A0A370QFM9_9FLAO</name>
<keyword evidence="1" id="KW-0732">Signal</keyword>
<dbReference type="GO" id="GO:0016491">
    <property type="term" value="F:oxidoreductase activity"/>
    <property type="evidence" value="ECO:0007669"/>
    <property type="project" value="InterPro"/>
</dbReference>
<evidence type="ECO:0000256" key="1">
    <source>
        <dbReference type="SAM" id="SignalP"/>
    </source>
</evidence>
<accession>A0A370QFM9</accession>
<feature type="signal peptide" evidence="1">
    <location>
        <begin position="1"/>
        <end position="19"/>
    </location>
</feature>
<dbReference type="Pfam" id="PF00578">
    <property type="entry name" value="AhpC-TSA"/>
    <property type="match status" value="1"/>
</dbReference>
<dbReference type="InterPro" id="IPR000866">
    <property type="entry name" value="AhpC/TSA"/>
</dbReference>
<dbReference type="InterPro" id="IPR036249">
    <property type="entry name" value="Thioredoxin-like_sf"/>
</dbReference>
<dbReference type="EMBL" id="QRAO01000002">
    <property type="protein sequence ID" value="RDK87176.1"/>
    <property type="molecule type" value="Genomic_DNA"/>
</dbReference>
<dbReference type="PROSITE" id="PS51352">
    <property type="entry name" value="THIOREDOXIN_2"/>
    <property type="match status" value="1"/>
</dbReference>
<gene>
    <name evidence="3" type="ORF">C8D94_102359</name>
</gene>
<dbReference type="RefSeq" id="WP_115123374.1">
    <property type="nucleotide sequence ID" value="NZ_QRAO01000002.1"/>
</dbReference>
<dbReference type="InterPro" id="IPR013766">
    <property type="entry name" value="Thioredoxin_domain"/>
</dbReference>